<dbReference type="EMBL" id="CP018889">
    <property type="protein sequence ID" value="AUI67720.1"/>
    <property type="molecule type" value="Genomic_DNA"/>
</dbReference>
<dbReference type="AlphaFoldDB" id="A0A2N9YB78"/>
<dbReference type="OrthoDB" id="6170015at2"/>
<organism evidence="7 8">
    <name type="scientific">Beggiatoa leptomitoformis</name>
    <dbReference type="NCBI Taxonomy" id="288004"/>
    <lineage>
        <taxon>Bacteria</taxon>
        <taxon>Pseudomonadati</taxon>
        <taxon>Pseudomonadota</taxon>
        <taxon>Gammaproteobacteria</taxon>
        <taxon>Thiotrichales</taxon>
        <taxon>Thiotrichaceae</taxon>
        <taxon>Beggiatoa</taxon>
    </lineage>
</organism>
<dbReference type="STRING" id="288004.AL038_03280"/>
<reference evidence="8" key="1">
    <citation type="submission" date="2016-12" db="EMBL/GenBank/DDBJ databases">
        <title>Complete Genome Sequence of Beggiatoa leptomitiformis D-401.</title>
        <authorList>
            <person name="Fomenkov A."/>
            <person name="Vincze T."/>
            <person name="Grabovich M."/>
            <person name="Anton B.P."/>
            <person name="Dubinina G."/>
            <person name="Orlova M."/>
            <person name="Belousova E."/>
            <person name="Roberts R.J."/>
        </authorList>
    </citation>
    <scope>NUCLEOTIDE SEQUENCE [LARGE SCALE GENOMIC DNA]</scope>
    <source>
        <strain evidence="8">D-401</strain>
    </source>
</reference>
<dbReference type="Pfam" id="PF16998">
    <property type="entry name" value="17kDa_Anti_2"/>
    <property type="match status" value="1"/>
</dbReference>
<evidence type="ECO:0000259" key="6">
    <source>
        <dbReference type="Pfam" id="PF16998"/>
    </source>
</evidence>
<dbReference type="KEGG" id="blep:AL038_03280"/>
<dbReference type="RefSeq" id="WP_062148977.1">
    <property type="nucleotide sequence ID" value="NZ_CP012373.2"/>
</dbReference>
<evidence type="ECO:0000313" key="8">
    <source>
        <dbReference type="Proteomes" id="UP000234271"/>
    </source>
</evidence>
<dbReference type="Pfam" id="PF05433">
    <property type="entry name" value="Rick_17kDa_Anti"/>
    <property type="match status" value="1"/>
</dbReference>
<dbReference type="PROSITE" id="PS51257">
    <property type="entry name" value="PROKAR_LIPOPROTEIN"/>
    <property type="match status" value="1"/>
</dbReference>
<dbReference type="PIRSF" id="PIRSF002721">
    <property type="entry name" value="Surface_antigen_Rickettsia"/>
    <property type="match status" value="1"/>
</dbReference>
<evidence type="ECO:0000313" key="7">
    <source>
        <dbReference type="EMBL" id="AUI67720.1"/>
    </source>
</evidence>
<evidence type="ECO:0000256" key="4">
    <source>
        <dbReference type="ARBA" id="ARBA00023139"/>
    </source>
</evidence>
<dbReference type="InterPro" id="IPR032635">
    <property type="entry name" value="Anti_2"/>
</dbReference>
<dbReference type="InterPro" id="IPR016364">
    <property type="entry name" value="Surface_antigen_Rickettsia"/>
</dbReference>
<dbReference type="PANTHER" id="PTHR35603">
    <property type="match status" value="1"/>
</dbReference>
<evidence type="ECO:0000256" key="1">
    <source>
        <dbReference type="ARBA" id="ARBA00004370"/>
    </source>
</evidence>
<keyword evidence="3" id="KW-0472">Membrane</keyword>
<feature type="domain" description="Surface antigen" evidence="6">
    <location>
        <begin position="89"/>
        <end position="149"/>
    </location>
</feature>
<proteinExistence type="predicted"/>
<keyword evidence="8" id="KW-1185">Reference proteome</keyword>
<evidence type="ECO:0000256" key="2">
    <source>
        <dbReference type="ARBA" id="ARBA00022729"/>
    </source>
</evidence>
<gene>
    <name evidence="7" type="ORF">BLE401_02750</name>
</gene>
<sequence>MKLNVISLFVVISIFTIGCAEGPSKQTMGAAVGGVLGGIGGSQIGGGKGKTTAIIAGTLLGAIIGGSIGQSMDTTDRQQAYNTLENVPDNQAVAWKNPNTTSQYTVTPTSTYTGSSGNPCRDYSTVAVINGQRETIYGTACRQPDGSWKSSS</sequence>
<accession>A0A2N9YB78</accession>
<protein>
    <submittedName>
        <fullName evidence="7">Glycine zipper 2TM domain-containing protein</fullName>
    </submittedName>
</protein>
<dbReference type="PANTHER" id="PTHR35603:SF2">
    <property type="entry name" value="OUTER MEMBRANE LIPOPROTEIN"/>
    <property type="match status" value="1"/>
</dbReference>
<feature type="domain" description="Glycine zipper 2TM" evidence="5">
    <location>
        <begin position="28"/>
        <end position="69"/>
    </location>
</feature>
<dbReference type="GO" id="GO:0019867">
    <property type="term" value="C:outer membrane"/>
    <property type="evidence" value="ECO:0007669"/>
    <property type="project" value="InterPro"/>
</dbReference>
<keyword evidence="2" id="KW-0732">Signal</keyword>
<dbReference type="Proteomes" id="UP000234271">
    <property type="component" value="Chromosome"/>
</dbReference>
<evidence type="ECO:0000259" key="5">
    <source>
        <dbReference type="Pfam" id="PF05433"/>
    </source>
</evidence>
<comment type="subcellular location">
    <subcellularLocation>
        <location evidence="1">Membrane</location>
    </subcellularLocation>
</comment>
<keyword evidence="4" id="KW-0564">Palmitate</keyword>
<name>A0A2N9YB78_9GAMM</name>
<dbReference type="InterPro" id="IPR051407">
    <property type="entry name" value="Bact_OM_lipoprot/Surf_antigen"/>
</dbReference>
<dbReference type="InterPro" id="IPR008816">
    <property type="entry name" value="Gly_zipper_2TM_dom"/>
</dbReference>
<evidence type="ECO:0000256" key="3">
    <source>
        <dbReference type="ARBA" id="ARBA00023136"/>
    </source>
</evidence>
<keyword evidence="4" id="KW-0449">Lipoprotein</keyword>